<dbReference type="AlphaFoldDB" id="A0A2P4X633"/>
<accession>A0A2P4X633</accession>
<sequence>MFHDGVSLPGLAEKIMYQTCYEDENYIQPREIKPPEPFEFGKKRLESYRQQDKEANRKFNLTMDHRAARKAELCDIPIHVFKQRKLLEHNANRLIYFIDEEQKEIYDLMGRNITGGPSIIFNRFAKAGFTVIRGGKKKCMKIIGYDANALYLWFRVHECDIETPEHLKAYFKEMTPIFKNGVIEPTGEVIGDFMADVGKKENKKAGRKLFGSYFGKQILIYSPLLKWYLAHGMVATKVHTFVKCHTARPFKKFGEKVSDARRAGDADKSKAVLAEAMKVVGNSPYGRAAMNKTKHRDVVYSSDDVDIRNKIEHYLFKDLEELQGGCEISNRKRNITLYNPIHMTVAVYQLAKLRMLEFYYDCIDFYFDRSDFEYQEMDTDSGYIAFRAENPFPDLVKPELREHFEAYKHEWFPRDDTPEHAAYDKRTPGLLKEEWRGNAMVSIASKTYICYEGDLIKKYFDEKAGDTVEV</sequence>
<reference evidence="1 2" key="1">
    <citation type="journal article" date="2017" name="Genome Biol. Evol.">
        <title>Phytophthora megakarya and P. palmivora, closely related causal agents of cacao black pod rot, underwent increases in genome sizes and gene numbers by different mechanisms.</title>
        <authorList>
            <person name="Ali S.S."/>
            <person name="Shao J."/>
            <person name="Lary D.J."/>
            <person name="Kronmiller B."/>
            <person name="Shen D."/>
            <person name="Strem M.D."/>
            <person name="Amoako-Attah I."/>
            <person name="Akrofi A.Y."/>
            <person name="Begoude B.A."/>
            <person name="Ten Hoopen G.M."/>
            <person name="Coulibaly K."/>
            <person name="Kebe B.I."/>
            <person name="Melnick R.L."/>
            <person name="Guiltinan M.J."/>
            <person name="Tyler B.M."/>
            <person name="Meinhardt L.W."/>
            <person name="Bailey B.A."/>
        </authorList>
    </citation>
    <scope>NUCLEOTIDE SEQUENCE [LARGE SCALE GENOMIC DNA]</scope>
    <source>
        <strain evidence="2">sbr112.9</strain>
    </source>
</reference>
<proteinExistence type="predicted"/>
<evidence type="ECO:0000313" key="1">
    <source>
        <dbReference type="EMBL" id="POM60999.1"/>
    </source>
</evidence>
<dbReference type="SUPFAM" id="SSF56672">
    <property type="entry name" value="DNA/RNA polymerases"/>
    <property type="match status" value="1"/>
</dbReference>
<gene>
    <name evidence="1" type="ORF">PHPALM_30059</name>
</gene>
<dbReference type="PANTHER" id="PTHR33206:SF1">
    <property type="entry name" value="DNA-DIRECTED DNA POLYMERASE"/>
    <property type="match status" value="1"/>
</dbReference>
<name>A0A2P4X633_9STRA</name>
<dbReference type="PANTHER" id="PTHR33206">
    <property type="entry name" value="PROTEIN CBG10425"/>
    <property type="match status" value="1"/>
</dbReference>
<keyword evidence="2" id="KW-1185">Reference proteome</keyword>
<feature type="non-terminal residue" evidence="1">
    <location>
        <position position="470"/>
    </location>
</feature>
<organism evidence="1 2">
    <name type="scientific">Phytophthora palmivora</name>
    <dbReference type="NCBI Taxonomy" id="4796"/>
    <lineage>
        <taxon>Eukaryota</taxon>
        <taxon>Sar</taxon>
        <taxon>Stramenopiles</taxon>
        <taxon>Oomycota</taxon>
        <taxon>Peronosporomycetes</taxon>
        <taxon>Peronosporales</taxon>
        <taxon>Peronosporaceae</taxon>
        <taxon>Phytophthora</taxon>
    </lineage>
</organism>
<evidence type="ECO:0000313" key="2">
    <source>
        <dbReference type="Proteomes" id="UP000237271"/>
    </source>
</evidence>
<dbReference type="OrthoDB" id="110590at2759"/>
<comment type="caution">
    <text evidence="1">The sequence shown here is derived from an EMBL/GenBank/DDBJ whole genome shotgun (WGS) entry which is preliminary data.</text>
</comment>
<dbReference type="Proteomes" id="UP000237271">
    <property type="component" value="Unassembled WGS sequence"/>
</dbReference>
<protein>
    <recommendedName>
        <fullName evidence="3">DNA-directed DNA polymerase</fullName>
    </recommendedName>
</protein>
<dbReference type="InterPro" id="IPR043502">
    <property type="entry name" value="DNA/RNA_pol_sf"/>
</dbReference>
<evidence type="ECO:0008006" key="3">
    <source>
        <dbReference type="Google" id="ProtNLM"/>
    </source>
</evidence>
<dbReference type="EMBL" id="NCKW01016448">
    <property type="protein sequence ID" value="POM60999.1"/>
    <property type="molecule type" value="Genomic_DNA"/>
</dbReference>